<feature type="region of interest" description="Disordered" evidence="1">
    <location>
        <begin position="1"/>
        <end position="27"/>
    </location>
</feature>
<dbReference type="EMBL" id="JABACI010000001">
    <property type="protein sequence ID" value="NLP82517.1"/>
    <property type="molecule type" value="Genomic_DNA"/>
</dbReference>
<accession>A0ABX1K687</accession>
<organism evidence="2 3">
    <name type="scientific">Microbacterium salsuginis</name>
    <dbReference type="NCBI Taxonomy" id="2722803"/>
    <lineage>
        <taxon>Bacteria</taxon>
        <taxon>Bacillati</taxon>
        <taxon>Actinomycetota</taxon>
        <taxon>Actinomycetes</taxon>
        <taxon>Micrococcales</taxon>
        <taxon>Microbacteriaceae</taxon>
        <taxon>Microbacterium</taxon>
    </lineage>
</organism>
<keyword evidence="3" id="KW-1185">Reference proteome</keyword>
<dbReference type="Proteomes" id="UP001429745">
    <property type="component" value="Unassembled WGS sequence"/>
</dbReference>
<sequence length="94" mass="10467">MTTTIGPSPSGRLTAPPPTESTRPRDEHRVELEWIGDGAWRACDVTVPPDDATCLIAYVECRADCVEVTWVRPFRPMSTFESLREAYTAVSRAL</sequence>
<evidence type="ECO:0000313" key="3">
    <source>
        <dbReference type="Proteomes" id="UP001429745"/>
    </source>
</evidence>
<reference evidence="2 3" key="1">
    <citation type="submission" date="2020-04" db="EMBL/GenBank/DDBJ databases">
        <title>CFH 90308 Microbacterium sp.</title>
        <authorList>
            <person name="Nie G."/>
            <person name="Ming H."/>
            <person name="Xia T."/>
        </authorList>
    </citation>
    <scope>NUCLEOTIDE SEQUENCE [LARGE SCALE GENOMIC DNA]</scope>
    <source>
        <strain evidence="2 3">CFH 90308</strain>
    </source>
</reference>
<dbReference type="RefSeq" id="WP_168911018.1">
    <property type="nucleotide sequence ID" value="NZ_JABACI010000001.1"/>
</dbReference>
<evidence type="ECO:0008006" key="4">
    <source>
        <dbReference type="Google" id="ProtNLM"/>
    </source>
</evidence>
<evidence type="ECO:0000313" key="2">
    <source>
        <dbReference type="EMBL" id="NLP82517.1"/>
    </source>
</evidence>
<evidence type="ECO:0000256" key="1">
    <source>
        <dbReference type="SAM" id="MobiDB-lite"/>
    </source>
</evidence>
<comment type="caution">
    <text evidence="2">The sequence shown here is derived from an EMBL/GenBank/DDBJ whole genome shotgun (WGS) entry which is preliminary data.</text>
</comment>
<proteinExistence type="predicted"/>
<protein>
    <recommendedName>
        <fullName evidence="4">DUF2283 domain-containing protein</fullName>
    </recommendedName>
</protein>
<gene>
    <name evidence="2" type="ORF">HF576_01520</name>
</gene>
<name>A0ABX1K687_9MICO</name>